<keyword evidence="2" id="KW-1185">Reference proteome</keyword>
<dbReference type="EMBL" id="JASJQH010001918">
    <property type="protein sequence ID" value="KAK9760670.1"/>
    <property type="molecule type" value="Genomic_DNA"/>
</dbReference>
<gene>
    <name evidence="1" type="primary">GNA1_3</name>
    <name evidence="1" type="ORF">K7432_015083</name>
</gene>
<keyword evidence="1" id="KW-0012">Acyltransferase</keyword>
<organism evidence="1 2">
    <name type="scientific">Basidiobolus ranarum</name>
    <dbReference type="NCBI Taxonomy" id="34480"/>
    <lineage>
        <taxon>Eukaryota</taxon>
        <taxon>Fungi</taxon>
        <taxon>Fungi incertae sedis</taxon>
        <taxon>Zoopagomycota</taxon>
        <taxon>Entomophthoromycotina</taxon>
        <taxon>Basidiobolomycetes</taxon>
        <taxon>Basidiobolales</taxon>
        <taxon>Basidiobolaceae</taxon>
        <taxon>Basidiobolus</taxon>
    </lineage>
</organism>
<dbReference type="GO" id="GO:0004343">
    <property type="term" value="F:glucosamine 6-phosphate N-acetyltransferase activity"/>
    <property type="evidence" value="ECO:0007669"/>
    <property type="project" value="UniProtKB-EC"/>
</dbReference>
<evidence type="ECO:0000313" key="1">
    <source>
        <dbReference type="EMBL" id="KAK9760670.1"/>
    </source>
</evidence>
<keyword evidence="1" id="KW-0808">Transferase</keyword>
<comment type="caution">
    <text evidence="1">The sequence shown here is derived from an EMBL/GenBank/DDBJ whole genome shotgun (WGS) entry which is preliminary data.</text>
</comment>
<name>A0ABR2WGQ2_9FUNG</name>
<proteinExistence type="predicted"/>
<dbReference type="EC" id="2.3.1.4" evidence="1"/>
<dbReference type="Proteomes" id="UP001479436">
    <property type="component" value="Unassembled WGS sequence"/>
</dbReference>
<accession>A0ABR2WGQ2</accession>
<sequence length="115" mass="12819">MPITNIDQQPFADSAKTKIARSIGATQPLFSEALITESILSELPAGYIIRPLITADFERGFIDCLAQLTDVGEMDRTRFIQTFTRMQLSGDYYVIVIEELETSKVVGCGTLLREL</sequence>
<evidence type="ECO:0000313" key="2">
    <source>
        <dbReference type="Proteomes" id="UP001479436"/>
    </source>
</evidence>
<protein>
    <submittedName>
        <fullName evidence="1">Glucosamine-phosphate N-acetyltransferase-like protein</fullName>
        <ecNumber evidence="1">2.3.1.4</ecNumber>
    </submittedName>
</protein>
<dbReference type="Gene3D" id="3.40.630.30">
    <property type="match status" value="1"/>
</dbReference>
<reference evidence="1 2" key="1">
    <citation type="submission" date="2023-04" db="EMBL/GenBank/DDBJ databases">
        <title>Genome of Basidiobolus ranarum AG-B5.</title>
        <authorList>
            <person name="Stajich J.E."/>
            <person name="Carter-House D."/>
            <person name="Gryganskyi A."/>
        </authorList>
    </citation>
    <scope>NUCLEOTIDE SEQUENCE [LARGE SCALE GENOMIC DNA]</scope>
    <source>
        <strain evidence="1 2">AG-B5</strain>
    </source>
</reference>